<evidence type="ECO:0000313" key="3">
    <source>
        <dbReference type="EMBL" id="ASY10042.1"/>
    </source>
</evidence>
<dbReference type="EMBL" id="CP016769">
    <property type="protein sequence ID" value="ASY10042.1"/>
    <property type="molecule type" value="Genomic_DNA"/>
</dbReference>
<dbReference type="GO" id="GO:0016757">
    <property type="term" value="F:glycosyltransferase activity"/>
    <property type="evidence" value="ECO:0007669"/>
    <property type="project" value="InterPro"/>
</dbReference>
<dbReference type="SUPFAM" id="SSF53756">
    <property type="entry name" value="UDP-Glycosyltransferase/glycogen phosphorylase"/>
    <property type="match status" value="1"/>
</dbReference>
<keyword evidence="4" id="KW-1185">Reference proteome</keyword>
<protein>
    <submittedName>
        <fullName evidence="3">Glycosyltransferase</fullName>
    </submittedName>
</protein>
<dbReference type="InterPro" id="IPR001296">
    <property type="entry name" value="Glyco_trans_1"/>
</dbReference>
<feature type="domain" description="Glycosyl transferase family 1" evidence="2">
    <location>
        <begin position="164"/>
        <end position="286"/>
    </location>
</feature>
<keyword evidence="1" id="KW-0808">Transferase</keyword>
<gene>
    <name evidence="3" type="ORF">A1s21148_00375</name>
</gene>
<dbReference type="Gene3D" id="3.40.50.2000">
    <property type="entry name" value="Glycogen Phosphorylase B"/>
    <property type="match status" value="1"/>
</dbReference>
<dbReference type="KEGG" id="plan:A1s21148_00375"/>
<dbReference type="AlphaFoldDB" id="A0AAC9YPG7"/>
<accession>A0AAC9YPG7</accession>
<sequence length="351" mass="39785">MLQRKTLLVFNYCMDLEDPLLSHQVEAVNELSKYFEKVTVITGRVGLHEVSTNVQILSSNWIVGQPIKSGIKFAKLASKFIRRNRNCVVFSHMTEVQSAMLSIPLRILRIPHFLWYAHTYKSIFLTINHYFANGIITSTKGSCPIKSDKVFSVGQAINIDNFGFSQKKKTNINDLVHIGRFDQSKNISEIIEVVKKIATCKNVELTFTQIGSPTTKAAHSYFAHTNQKFAQAIKEGWLKFQPSIRRSGVSKTLENYDAFLHAYNGSLDKSIVEATFVGIPVITTNPEYLAIFGSWSKQSLDSLTLENELEAILNMQMIDITREVENRRIVAIQGHSLNNWALQISKILVRD</sequence>
<name>A0AAC9YPG7_9ACTN</name>
<evidence type="ECO:0000313" key="4">
    <source>
        <dbReference type="Proteomes" id="UP000217144"/>
    </source>
</evidence>
<reference evidence="3 4" key="1">
    <citation type="submission" date="2016-07" db="EMBL/GenBank/DDBJ databases">
        <title>High microdiversification within the ubiquitous acI lineage of Actinobacteria.</title>
        <authorList>
            <person name="Neuenschwander S.M."/>
            <person name="Salcher M."/>
            <person name="Ghai R."/>
            <person name="Pernthaler J."/>
        </authorList>
    </citation>
    <scope>NUCLEOTIDE SEQUENCE [LARGE SCALE GENOMIC DNA]</scope>
    <source>
        <strain evidence="3">MMS-21-148</strain>
    </source>
</reference>
<proteinExistence type="predicted"/>
<evidence type="ECO:0000256" key="1">
    <source>
        <dbReference type="ARBA" id="ARBA00022679"/>
    </source>
</evidence>
<dbReference type="Pfam" id="PF00534">
    <property type="entry name" value="Glycos_transf_1"/>
    <property type="match status" value="1"/>
</dbReference>
<dbReference type="Proteomes" id="UP000217144">
    <property type="component" value="Chromosome"/>
</dbReference>
<evidence type="ECO:0000259" key="2">
    <source>
        <dbReference type="Pfam" id="PF00534"/>
    </source>
</evidence>
<organism evidence="3 4">
    <name type="scientific">Candidatus Planktophila lacus</name>
    <dbReference type="NCBI Taxonomy" id="1884913"/>
    <lineage>
        <taxon>Bacteria</taxon>
        <taxon>Bacillati</taxon>
        <taxon>Actinomycetota</taxon>
        <taxon>Actinomycetes</taxon>
        <taxon>Candidatus Nanopelagicales</taxon>
        <taxon>Candidatus Nanopelagicaceae</taxon>
        <taxon>Candidatus Planktophila</taxon>
    </lineage>
</organism>